<evidence type="ECO:0000256" key="2">
    <source>
        <dbReference type="ARBA" id="ARBA00022475"/>
    </source>
</evidence>
<dbReference type="GO" id="GO:0022857">
    <property type="term" value="F:transmembrane transporter activity"/>
    <property type="evidence" value="ECO:0007669"/>
    <property type="project" value="TreeGrafter"/>
</dbReference>
<dbReference type="InterPro" id="IPR003838">
    <property type="entry name" value="ABC3_permease_C"/>
</dbReference>
<reference evidence="10" key="1">
    <citation type="submission" date="2020-07" db="EMBL/GenBank/DDBJ databases">
        <title>Huge and variable diversity of episymbiotic CPR bacteria and DPANN archaea in groundwater ecosystems.</title>
        <authorList>
            <person name="He C.Y."/>
            <person name="Keren R."/>
            <person name="Whittaker M."/>
            <person name="Farag I.F."/>
            <person name="Doudna J."/>
            <person name="Cate J.H.D."/>
            <person name="Banfield J.F."/>
        </authorList>
    </citation>
    <scope>NUCLEOTIDE SEQUENCE</scope>
    <source>
        <strain evidence="10">NC_groundwater_580_Pr5_B-0.1um_64_19</strain>
    </source>
</reference>
<proteinExistence type="inferred from homology"/>
<evidence type="ECO:0000256" key="6">
    <source>
        <dbReference type="ARBA" id="ARBA00038076"/>
    </source>
</evidence>
<evidence type="ECO:0000256" key="4">
    <source>
        <dbReference type="ARBA" id="ARBA00022989"/>
    </source>
</evidence>
<evidence type="ECO:0000256" key="5">
    <source>
        <dbReference type="ARBA" id="ARBA00023136"/>
    </source>
</evidence>
<keyword evidence="2" id="KW-1003">Cell membrane</keyword>
<evidence type="ECO:0000256" key="3">
    <source>
        <dbReference type="ARBA" id="ARBA00022692"/>
    </source>
</evidence>
<evidence type="ECO:0000313" key="11">
    <source>
        <dbReference type="Proteomes" id="UP000779809"/>
    </source>
</evidence>
<dbReference type="PANTHER" id="PTHR30572">
    <property type="entry name" value="MEMBRANE COMPONENT OF TRANSPORTER-RELATED"/>
    <property type="match status" value="1"/>
</dbReference>
<evidence type="ECO:0000259" key="8">
    <source>
        <dbReference type="Pfam" id="PF02687"/>
    </source>
</evidence>
<feature type="transmembrane region" description="Helical" evidence="7">
    <location>
        <begin position="304"/>
        <end position="328"/>
    </location>
</feature>
<dbReference type="PANTHER" id="PTHR30572:SF4">
    <property type="entry name" value="ABC TRANSPORTER PERMEASE YTRF"/>
    <property type="match status" value="1"/>
</dbReference>
<dbReference type="Proteomes" id="UP000779809">
    <property type="component" value="Unassembled WGS sequence"/>
</dbReference>
<dbReference type="InterPro" id="IPR050250">
    <property type="entry name" value="Macrolide_Exporter_MacB"/>
</dbReference>
<dbReference type="EMBL" id="JACPNR010000008">
    <property type="protein sequence ID" value="MBI2678398.1"/>
    <property type="molecule type" value="Genomic_DNA"/>
</dbReference>
<protein>
    <submittedName>
        <fullName evidence="10">ABC transporter permease</fullName>
    </submittedName>
</protein>
<evidence type="ECO:0000313" key="10">
    <source>
        <dbReference type="EMBL" id="MBI2678398.1"/>
    </source>
</evidence>
<dbReference type="InterPro" id="IPR025857">
    <property type="entry name" value="MacB_PCD"/>
</dbReference>
<evidence type="ECO:0000256" key="7">
    <source>
        <dbReference type="SAM" id="Phobius"/>
    </source>
</evidence>
<organism evidence="10 11">
    <name type="scientific">Candidatus Korobacter versatilis</name>
    <dbReference type="NCBI Taxonomy" id="658062"/>
    <lineage>
        <taxon>Bacteria</taxon>
        <taxon>Pseudomonadati</taxon>
        <taxon>Acidobacteriota</taxon>
        <taxon>Terriglobia</taxon>
        <taxon>Terriglobales</taxon>
        <taxon>Candidatus Korobacteraceae</taxon>
        <taxon>Candidatus Korobacter</taxon>
    </lineage>
</organism>
<accession>A0A932A7Z8</accession>
<dbReference type="AlphaFoldDB" id="A0A932A7Z8"/>
<comment type="subcellular location">
    <subcellularLocation>
        <location evidence="1">Cell membrane</location>
        <topology evidence="1">Multi-pass membrane protein</topology>
    </subcellularLocation>
</comment>
<dbReference type="Pfam" id="PF12704">
    <property type="entry name" value="MacB_PCD"/>
    <property type="match status" value="1"/>
</dbReference>
<keyword evidence="3 7" id="KW-0812">Transmembrane</keyword>
<feature type="domain" description="ABC3 transporter permease C-terminal" evidence="8">
    <location>
        <begin position="254"/>
        <end position="368"/>
    </location>
</feature>
<dbReference type="Pfam" id="PF02687">
    <property type="entry name" value="FtsX"/>
    <property type="match status" value="1"/>
</dbReference>
<comment type="similarity">
    <text evidence="6">Belongs to the ABC-4 integral membrane protein family.</text>
</comment>
<evidence type="ECO:0000259" key="9">
    <source>
        <dbReference type="Pfam" id="PF12704"/>
    </source>
</evidence>
<feature type="transmembrane region" description="Helical" evidence="7">
    <location>
        <begin position="247"/>
        <end position="272"/>
    </location>
</feature>
<feature type="domain" description="MacB-like periplasmic core" evidence="9">
    <location>
        <begin position="16"/>
        <end position="221"/>
    </location>
</feature>
<feature type="transmembrane region" description="Helical" evidence="7">
    <location>
        <begin position="340"/>
        <end position="361"/>
    </location>
</feature>
<comment type="caution">
    <text evidence="10">The sequence shown here is derived from an EMBL/GenBank/DDBJ whole genome shotgun (WGS) entry which is preliminary data.</text>
</comment>
<dbReference type="GO" id="GO:0005886">
    <property type="term" value="C:plasma membrane"/>
    <property type="evidence" value="ECO:0007669"/>
    <property type="project" value="UniProtKB-SubCell"/>
</dbReference>
<gene>
    <name evidence="10" type="ORF">HYX28_06425</name>
</gene>
<feature type="transmembrane region" description="Helical" evidence="7">
    <location>
        <begin position="20"/>
        <end position="41"/>
    </location>
</feature>
<evidence type="ECO:0000256" key="1">
    <source>
        <dbReference type="ARBA" id="ARBA00004651"/>
    </source>
</evidence>
<keyword evidence="5 7" id="KW-0472">Membrane</keyword>
<name>A0A932A7Z8_9BACT</name>
<keyword evidence="4 7" id="KW-1133">Transmembrane helix</keyword>
<sequence>MNRMVVSNLVHRPLRSLISIVAIAVEVTLILVIVSFALGMLKDATARQKGIGADLMVQPPGSSTFIGLSGAPVSQKIAGVIRQKVPHVTAAVPVTTQVTTSGNLEVINGIALPPFGDPADSFENVSGPFHYMAGGPFEKADDIIVDDIFARSKNIKIGSKVEVLNHQFRVCGIVEHGKGARKFLPMATLQELTGAQGKASIFYVKLDDARNADEAHRAVNAIPGMEQYVVRSMQEYMSLMTPEHVPGLSAFITVVIGVAVVIGFIVIFQAMYTAVMERTREIGILKSLGASKVYIIRLILRETILLAVVGIVLGIVVSYSVSMTIVRYVPTLQVRIDRMWLVYAALIAVTGALLGALYPAFKAAQKDPIDALAYE</sequence>